<dbReference type="EMBL" id="WOCA01000005">
    <property type="protein sequence ID" value="MUK88363.1"/>
    <property type="molecule type" value="Genomic_DNA"/>
</dbReference>
<dbReference type="GO" id="GO:0006654">
    <property type="term" value="P:phosphatidic acid biosynthetic process"/>
    <property type="evidence" value="ECO:0007669"/>
    <property type="project" value="TreeGrafter"/>
</dbReference>
<dbReference type="SMART" id="SM00563">
    <property type="entry name" value="PlsC"/>
    <property type="match status" value="1"/>
</dbReference>
<dbReference type="InterPro" id="IPR002123">
    <property type="entry name" value="Plipid/glycerol_acylTrfase"/>
</dbReference>
<evidence type="ECO:0000313" key="10">
    <source>
        <dbReference type="EMBL" id="MUK88363.1"/>
    </source>
</evidence>
<feature type="domain" description="Phospholipid/glycerol acyltransferase" evidence="9">
    <location>
        <begin position="73"/>
        <end position="187"/>
    </location>
</feature>
<dbReference type="InterPro" id="IPR004552">
    <property type="entry name" value="AGP_acyltrans"/>
</dbReference>
<keyword evidence="4 7" id="KW-0808">Transferase</keyword>
<evidence type="ECO:0000256" key="2">
    <source>
        <dbReference type="ARBA" id="ARBA00008655"/>
    </source>
</evidence>
<keyword evidence="11" id="KW-1185">Reference proteome</keyword>
<dbReference type="NCBIfam" id="TIGR00530">
    <property type="entry name" value="AGP_acyltrn"/>
    <property type="match status" value="1"/>
</dbReference>
<feature type="transmembrane region" description="Helical" evidence="8">
    <location>
        <begin position="6"/>
        <end position="22"/>
    </location>
</feature>
<keyword evidence="8" id="KW-0472">Membrane</keyword>
<dbReference type="PANTHER" id="PTHR10434">
    <property type="entry name" value="1-ACYL-SN-GLYCEROL-3-PHOSPHATE ACYLTRANSFERASE"/>
    <property type="match status" value="1"/>
</dbReference>
<dbReference type="EC" id="2.3.1.51" evidence="7"/>
<dbReference type="GO" id="GO:0016020">
    <property type="term" value="C:membrane"/>
    <property type="evidence" value="ECO:0007669"/>
    <property type="project" value="InterPro"/>
</dbReference>
<dbReference type="Pfam" id="PF01553">
    <property type="entry name" value="Acyltransferase"/>
    <property type="match status" value="1"/>
</dbReference>
<name>A0A6N8FFT3_9BACI</name>
<comment type="domain">
    <text evidence="7">The HXXXXD motif is essential for acyltransferase activity and may constitute the binding site for the phosphate moiety of the glycerol-3-phosphate.</text>
</comment>
<comment type="pathway">
    <text evidence="1">Lipid metabolism.</text>
</comment>
<evidence type="ECO:0000256" key="1">
    <source>
        <dbReference type="ARBA" id="ARBA00005189"/>
    </source>
</evidence>
<keyword evidence="6 7" id="KW-0012">Acyltransferase</keyword>
<evidence type="ECO:0000256" key="4">
    <source>
        <dbReference type="ARBA" id="ARBA00022679"/>
    </source>
</evidence>
<evidence type="ECO:0000256" key="6">
    <source>
        <dbReference type="ARBA" id="ARBA00023315"/>
    </source>
</evidence>
<dbReference type="AlphaFoldDB" id="A0A6N8FFT3"/>
<dbReference type="GO" id="GO:0003841">
    <property type="term" value="F:1-acylglycerol-3-phosphate O-acyltransferase activity"/>
    <property type="evidence" value="ECO:0007669"/>
    <property type="project" value="UniProtKB-UniRule"/>
</dbReference>
<evidence type="ECO:0000256" key="3">
    <source>
        <dbReference type="ARBA" id="ARBA00022516"/>
    </source>
</evidence>
<dbReference type="RefSeq" id="WP_155668354.1">
    <property type="nucleotide sequence ID" value="NZ_WOCA01000005.1"/>
</dbReference>
<evidence type="ECO:0000259" key="9">
    <source>
        <dbReference type="SMART" id="SM00563"/>
    </source>
</evidence>
<keyword evidence="8" id="KW-1133">Transmembrane helix</keyword>
<dbReference type="Proteomes" id="UP000469125">
    <property type="component" value="Unassembled WGS sequence"/>
</dbReference>
<protein>
    <recommendedName>
        <fullName evidence="7">1-acyl-sn-glycerol-3-phosphate acyltransferase</fullName>
        <ecNumber evidence="7">2.3.1.51</ecNumber>
    </recommendedName>
</protein>
<gene>
    <name evidence="10" type="ORF">GMD78_08170</name>
</gene>
<dbReference type="CDD" id="cd07989">
    <property type="entry name" value="LPLAT_AGPAT-like"/>
    <property type="match status" value="1"/>
</dbReference>
<organism evidence="10 11">
    <name type="scientific">Ornithinibacillus caprae</name>
    <dbReference type="NCBI Taxonomy" id="2678566"/>
    <lineage>
        <taxon>Bacteria</taxon>
        <taxon>Bacillati</taxon>
        <taxon>Bacillota</taxon>
        <taxon>Bacilli</taxon>
        <taxon>Bacillales</taxon>
        <taxon>Bacillaceae</taxon>
        <taxon>Ornithinibacillus</taxon>
    </lineage>
</organism>
<proteinExistence type="inferred from homology"/>
<keyword evidence="7" id="KW-0594">Phospholipid biosynthesis</keyword>
<sequence>MLFTIFIYLYAATLVIGSLVPLQKAKRQFKLPNNHLYNEEIFHIPSKVSQKVIKRTGTTVHVNGKEKLLDEPVLYVANHQGLFDILAFLGHLGKPVGFVAKKEINKLPIIRKWMELLYCVFIDRNDRRQSMKAINQGIENLKAGHSLVIFPEGTRSRGSILNEFKSGSLRLATKANVPIIPVSIDGTYKMLEEGNGRIQASEIKMTINDPIYPDDYKDLKSGELASLIQRTIEKSLGLEQEESMKVEMIEIS</sequence>
<accession>A0A6N8FFT3</accession>
<reference evidence="10 11" key="1">
    <citation type="submission" date="2019-11" db="EMBL/GenBank/DDBJ databases">
        <authorList>
            <person name="Li X."/>
        </authorList>
    </citation>
    <scope>NUCLEOTIDE SEQUENCE [LARGE SCALE GENOMIC DNA]</scope>
    <source>
        <strain evidence="10 11">L9</strain>
    </source>
</reference>
<keyword evidence="7" id="KW-1208">Phospholipid metabolism</keyword>
<comment type="catalytic activity">
    <reaction evidence="7">
        <text>a 1-acyl-sn-glycero-3-phosphate + an acyl-CoA = a 1,2-diacyl-sn-glycero-3-phosphate + CoA</text>
        <dbReference type="Rhea" id="RHEA:19709"/>
        <dbReference type="ChEBI" id="CHEBI:57287"/>
        <dbReference type="ChEBI" id="CHEBI:57970"/>
        <dbReference type="ChEBI" id="CHEBI:58342"/>
        <dbReference type="ChEBI" id="CHEBI:58608"/>
        <dbReference type="EC" id="2.3.1.51"/>
    </reaction>
</comment>
<dbReference type="PANTHER" id="PTHR10434:SF64">
    <property type="entry name" value="1-ACYL-SN-GLYCEROL-3-PHOSPHATE ACYLTRANSFERASE-RELATED"/>
    <property type="match status" value="1"/>
</dbReference>
<evidence type="ECO:0000313" key="11">
    <source>
        <dbReference type="Proteomes" id="UP000469125"/>
    </source>
</evidence>
<evidence type="ECO:0000256" key="8">
    <source>
        <dbReference type="SAM" id="Phobius"/>
    </source>
</evidence>
<evidence type="ECO:0000256" key="5">
    <source>
        <dbReference type="ARBA" id="ARBA00023098"/>
    </source>
</evidence>
<dbReference type="SUPFAM" id="SSF69593">
    <property type="entry name" value="Glycerol-3-phosphate (1)-acyltransferase"/>
    <property type="match status" value="1"/>
</dbReference>
<comment type="similarity">
    <text evidence="2 7">Belongs to the 1-acyl-sn-glycerol-3-phosphate acyltransferase family.</text>
</comment>
<keyword evidence="5 7" id="KW-0443">Lipid metabolism</keyword>
<evidence type="ECO:0000256" key="7">
    <source>
        <dbReference type="RuleBase" id="RU361267"/>
    </source>
</evidence>
<comment type="caution">
    <text evidence="10">The sequence shown here is derived from an EMBL/GenBank/DDBJ whole genome shotgun (WGS) entry which is preliminary data.</text>
</comment>
<keyword evidence="3 7" id="KW-0444">Lipid biosynthesis</keyword>
<keyword evidence="8" id="KW-0812">Transmembrane</keyword>